<dbReference type="Pfam" id="PF00106">
    <property type="entry name" value="adh_short"/>
    <property type="match status" value="1"/>
</dbReference>
<dbReference type="GO" id="GO:0016491">
    <property type="term" value="F:oxidoreductase activity"/>
    <property type="evidence" value="ECO:0007669"/>
    <property type="project" value="UniProtKB-KW"/>
</dbReference>
<evidence type="ECO:0000256" key="1">
    <source>
        <dbReference type="ARBA" id="ARBA00006484"/>
    </source>
</evidence>
<reference evidence="5 6" key="1">
    <citation type="submission" date="2016-12" db="EMBL/GenBank/DDBJ databases">
        <title>The draft genome sequence of Actinophytocola sp. 11-183.</title>
        <authorList>
            <person name="Wang W."/>
            <person name="Yuan L."/>
        </authorList>
    </citation>
    <scope>NUCLEOTIDE SEQUENCE [LARGE SCALE GENOMIC DNA]</scope>
    <source>
        <strain evidence="5 6">11-183</strain>
    </source>
</reference>
<dbReference type="SUPFAM" id="SSF51735">
    <property type="entry name" value="NAD(P)-binding Rossmann-fold domains"/>
    <property type="match status" value="1"/>
</dbReference>
<dbReference type="InterPro" id="IPR057326">
    <property type="entry name" value="KR_dom"/>
</dbReference>
<dbReference type="Proteomes" id="UP000185596">
    <property type="component" value="Unassembled WGS sequence"/>
</dbReference>
<keyword evidence="2" id="KW-0560">Oxidoreductase</keyword>
<dbReference type="AlphaFoldDB" id="A0A1Q8CKX5"/>
<dbReference type="STRING" id="1912961.BU204_24240"/>
<evidence type="ECO:0000313" key="6">
    <source>
        <dbReference type="Proteomes" id="UP000185596"/>
    </source>
</evidence>
<dbReference type="EMBL" id="MSIE01000046">
    <property type="protein sequence ID" value="OLF15011.1"/>
    <property type="molecule type" value="Genomic_DNA"/>
</dbReference>
<dbReference type="PRINTS" id="PR00080">
    <property type="entry name" value="SDRFAMILY"/>
</dbReference>
<dbReference type="InterPro" id="IPR050259">
    <property type="entry name" value="SDR"/>
</dbReference>
<gene>
    <name evidence="5" type="ORF">BU204_24240</name>
</gene>
<proteinExistence type="inferred from homology"/>
<dbReference type="RefSeq" id="WP_075128040.1">
    <property type="nucleotide sequence ID" value="NZ_MSIE01000046.1"/>
</dbReference>
<comment type="similarity">
    <text evidence="1 3">Belongs to the short-chain dehydrogenases/reductases (SDR) family.</text>
</comment>
<accession>A0A1Q8CKX5</accession>
<evidence type="ECO:0000256" key="2">
    <source>
        <dbReference type="ARBA" id="ARBA00023002"/>
    </source>
</evidence>
<name>A0A1Q8CKX5_9PSEU</name>
<dbReference type="SMART" id="SM00822">
    <property type="entry name" value="PKS_KR"/>
    <property type="match status" value="1"/>
</dbReference>
<evidence type="ECO:0000256" key="3">
    <source>
        <dbReference type="RuleBase" id="RU000363"/>
    </source>
</evidence>
<evidence type="ECO:0000313" key="5">
    <source>
        <dbReference type="EMBL" id="OLF15011.1"/>
    </source>
</evidence>
<organism evidence="5 6">
    <name type="scientific">Actinophytocola xanthii</name>
    <dbReference type="NCBI Taxonomy" id="1912961"/>
    <lineage>
        <taxon>Bacteria</taxon>
        <taxon>Bacillati</taxon>
        <taxon>Actinomycetota</taxon>
        <taxon>Actinomycetes</taxon>
        <taxon>Pseudonocardiales</taxon>
        <taxon>Pseudonocardiaceae</taxon>
    </lineage>
</organism>
<dbReference type="Gene3D" id="3.40.50.720">
    <property type="entry name" value="NAD(P)-binding Rossmann-like Domain"/>
    <property type="match status" value="1"/>
</dbReference>
<feature type="domain" description="Ketoreductase" evidence="4">
    <location>
        <begin position="6"/>
        <end position="188"/>
    </location>
</feature>
<dbReference type="InterPro" id="IPR036291">
    <property type="entry name" value="NAD(P)-bd_dom_sf"/>
</dbReference>
<comment type="caution">
    <text evidence="5">The sequence shown here is derived from an EMBL/GenBank/DDBJ whole genome shotgun (WGS) entry which is preliminary data.</text>
</comment>
<dbReference type="PANTHER" id="PTHR42879:SF2">
    <property type="entry name" value="3-OXOACYL-[ACYL-CARRIER-PROTEIN] REDUCTASE FABG"/>
    <property type="match status" value="1"/>
</dbReference>
<dbReference type="OrthoDB" id="9803333at2"/>
<keyword evidence="6" id="KW-1185">Reference proteome</keyword>
<dbReference type="PRINTS" id="PR00081">
    <property type="entry name" value="GDHRDH"/>
</dbReference>
<protein>
    <submittedName>
        <fullName evidence="5">3-oxoacyl-ACP reductase</fullName>
    </submittedName>
</protein>
<dbReference type="FunFam" id="3.40.50.720:FF:000173">
    <property type="entry name" value="3-oxoacyl-[acyl-carrier protein] reductase"/>
    <property type="match status" value="1"/>
</dbReference>
<evidence type="ECO:0000259" key="4">
    <source>
        <dbReference type="SMART" id="SM00822"/>
    </source>
</evidence>
<dbReference type="PANTHER" id="PTHR42879">
    <property type="entry name" value="3-OXOACYL-(ACYL-CARRIER-PROTEIN) REDUCTASE"/>
    <property type="match status" value="1"/>
</dbReference>
<sequence>MTLEGRIAIVTGGSRGIGRATAELLARQGAAVVVNYRENADAAVSVVKDIANAGGTAVAIGADVADPDQAGELVERTVAELGGLHILVNNAGISRDGLIFDMDAAAWLDVMKVNFGGVFNCTRAAMPHLMSQRDGVIVNVSSVMGERGWIGQSNYAASKGAINAFTYCSAVELARFGVRVNAVLPGFSPTDLLGGLLGKDGGKGIKRQIPMRDFADVAQIAEVIAFLAGPGSAYMTGELVRADGGFGAQLGIGRTV</sequence>
<dbReference type="InterPro" id="IPR002347">
    <property type="entry name" value="SDR_fam"/>
</dbReference>